<dbReference type="InterPro" id="IPR022803">
    <property type="entry name" value="Ribosomal_uL5_dom_sf"/>
</dbReference>
<name>A0A0F9VSN9_9ZZZZ</name>
<dbReference type="Gene3D" id="3.30.1440.10">
    <property type="match status" value="1"/>
</dbReference>
<accession>A0A0F9VSN9</accession>
<comment type="caution">
    <text evidence="1">The sequence shown here is derived from an EMBL/GenBank/DDBJ whole genome shotgun (WGS) entry which is preliminary data.</text>
</comment>
<dbReference type="AlphaFoldDB" id="A0A0F9VSN9"/>
<dbReference type="SUPFAM" id="SSF55282">
    <property type="entry name" value="RL5-like"/>
    <property type="match status" value="1"/>
</dbReference>
<gene>
    <name evidence="1" type="ORF">LCGC14_0103920</name>
</gene>
<sequence>MSIEQIKQAFGLEITIVTTANTKEEGVELFSQLGFPFQKQDGQEI</sequence>
<dbReference type="EMBL" id="LAZR01000029">
    <property type="protein sequence ID" value="KKO02938.1"/>
    <property type="molecule type" value="Genomic_DNA"/>
</dbReference>
<organism evidence="1">
    <name type="scientific">marine sediment metagenome</name>
    <dbReference type="NCBI Taxonomy" id="412755"/>
    <lineage>
        <taxon>unclassified sequences</taxon>
        <taxon>metagenomes</taxon>
        <taxon>ecological metagenomes</taxon>
    </lineage>
</organism>
<proteinExistence type="predicted"/>
<evidence type="ECO:0000313" key="1">
    <source>
        <dbReference type="EMBL" id="KKO02938.1"/>
    </source>
</evidence>
<protein>
    <submittedName>
        <fullName evidence="1">Uncharacterized protein</fullName>
    </submittedName>
</protein>
<reference evidence="1" key="1">
    <citation type="journal article" date="2015" name="Nature">
        <title>Complex archaea that bridge the gap between prokaryotes and eukaryotes.</title>
        <authorList>
            <person name="Spang A."/>
            <person name="Saw J.H."/>
            <person name="Jorgensen S.L."/>
            <person name="Zaremba-Niedzwiedzka K."/>
            <person name="Martijn J."/>
            <person name="Lind A.E."/>
            <person name="van Eijk R."/>
            <person name="Schleper C."/>
            <person name="Guy L."/>
            <person name="Ettema T.J."/>
        </authorList>
    </citation>
    <scope>NUCLEOTIDE SEQUENCE</scope>
</reference>